<dbReference type="PANTHER" id="PTHR34322:SF2">
    <property type="entry name" value="TRANSPOSASE IS200-LIKE DOMAIN-CONTAINING PROTEIN"/>
    <property type="match status" value="1"/>
</dbReference>
<sequence length="134" mass="15495">MSLVNCYRTTGRRRLLARCDNRPLTLLAAVRYVELNPVKARLCQTPEDWVWSSTQAHLRGEDDALVSVNPMLDRVSDWREYLGADENIDMQQRIREYTRTGRPGGTDDFLNKLERQTKRILHKGKPGPKSRGVK</sequence>
<accession>A0A1I2TEM2</accession>
<dbReference type="EMBL" id="FOOU01000010">
    <property type="protein sequence ID" value="SFG63288.1"/>
    <property type="molecule type" value="Genomic_DNA"/>
</dbReference>
<gene>
    <name evidence="1" type="ORF">SAMN05216175_1102</name>
</gene>
<dbReference type="GO" id="GO:0003677">
    <property type="term" value="F:DNA binding"/>
    <property type="evidence" value="ECO:0007669"/>
    <property type="project" value="InterPro"/>
</dbReference>
<dbReference type="STRING" id="1045558.SAMN05216175_1102"/>
<reference evidence="2" key="1">
    <citation type="submission" date="2016-10" db="EMBL/GenBank/DDBJ databases">
        <authorList>
            <person name="Varghese N."/>
            <person name="Submissions S."/>
        </authorList>
    </citation>
    <scope>NUCLEOTIDE SEQUENCE [LARGE SCALE GENOMIC DNA]</scope>
    <source>
        <strain evidence="2">CGMCC 1.10971</strain>
    </source>
</reference>
<evidence type="ECO:0000313" key="2">
    <source>
        <dbReference type="Proteomes" id="UP000198623"/>
    </source>
</evidence>
<evidence type="ECO:0000313" key="1">
    <source>
        <dbReference type="EMBL" id="SFG63288.1"/>
    </source>
</evidence>
<name>A0A1I2TEM2_9GAMM</name>
<dbReference type="PANTHER" id="PTHR34322">
    <property type="entry name" value="TRANSPOSASE, Y1_TNP DOMAIN-CONTAINING"/>
    <property type="match status" value="1"/>
</dbReference>
<dbReference type="Gene3D" id="3.30.70.1290">
    <property type="entry name" value="Transposase IS200-like"/>
    <property type="match status" value="1"/>
</dbReference>
<dbReference type="GO" id="GO:0004803">
    <property type="term" value="F:transposase activity"/>
    <property type="evidence" value="ECO:0007669"/>
    <property type="project" value="InterPro"/>
</dbReference>
<proteinExistence type="predicted"/>
<protein>
    <submittedName>
        <fullName evidence="1">Putative transposase</fullName>
    </submittedName>
</protein>
<organism evidence="1 2">
    <name type="scientific">Neptunomonas qingdaonensis</name>
    <dbReference type="NCBI Taxonomy" id="1045558"/>
    <lineage>
        <taxon>Bacteria</taxon>
        <taxon>Pseudomonadati</taxon>
        <taxon>Pseudomonadota</taxon>
        <taxon>Gammaproteobacteria</taxon>
        <taxon>Oceanospirillales</taxon>
        <taxon>Oceanospirillaceae</taxon>
        <taxon>Neptunomonas</taxon>
    </lineage>
</organism>
<dbReference type="Proteomes" id="UP000198623">
    <property type="component" value="Unassembled WGS sequence"/>
</dbReference>
<dbReference type="AlphaFoldDB" id="A0A1I2TEM2"/>
<dbReference type="InterPro" id="IPR036515">
    <property type="entry name" value="Transposase_17_sf"/>
</dbReference>
<keyword evidence="2" id="KW-1185">Reference proteome</keyword>
<dbReference type="OrthoDB" id="9794403at2"/>
<dbReference type="GO" id="GO:0006313">
    <property type="term" value="P:DNA transposition"/>
    <property type="evidence" value="ECO:0007669"/>
    <property type="project" value="InterPro"/>
</dbReference>